<evidence type="ECO:0000313" key="9">
    <source>
        <dbReference type="Proteomes" id="UP000054558"/>
    </source>
</evidence>
<feature type="compositionally biased region" description="Basic and acidic residues" evidence="6">
    <location>
        <begin position="124"/>
        <end position="133"/>
    </location>
</feature>
<dbReference type="GO" id="GO:0016757">
    <property type="term" value="F:glycosyltransferase activity"/>
    <property type="evidence" value="ECO:0007669"/>
    <property type="project" value="UniProtKB-KW"/>
</dbReference>
<dbReference type="Pfam" id="PF02485">
    <property type="entry name" value="Branch"/>
    <property type="match status" value="1"/>
</dbReference>
<evidence type="ECO:0000313" key="8">
    <source>
        <dbReference type="EMBL" id="GAQ77775.1"/>
    </source>
</evidence>
<protein>
    <recommendedName>
        <fullName evidence="10">Core-2/I-branching beta-1,6-N-acetylglucosaminyltransferase family protein</fullName>
    </recommendedName>
</protein>
<evidence type="ECO:0000256" key="6">
    <source>
        <dbReference type="SAM" id="MobiDB-lite"/>
    </source>
</evidence>
<keyword evidence="9" id="KW-1185">Reference proteome</keyword>
<evidence type="ECO:0000256" key="7">
    <source>
        <dbReference type="SAM" id="Phobius"/>
    </source>
</evidence>
<keyword evidence="2" id="KW-0328">Glycosyltransferase</keyword>
<feature type="region of interest" description="Disordered" evidence="6">
    <location>
        <begin position="117"/>
        <end position="201"/>
    </location>
</feature>
<evidence type="ECO:0000256" key="1">
    <source>
        <dbReference type="ARBA" id="ARBA00004606"/>
    </source>
</evidence>
<dbReference type="InterPro" id="IPR003406">
    <property type="entry name" value="Glyco_trans_14"/>
</dbReference>
<keyword evidence="4 7" id="KW-0472">Membrane</keyword>
<dbReference type="AlphaFoldDB" id="A0A1Y1HH62"/>
<dbReference type="PANTHER" id="PTHR31042:SF150">
    <property type="entry name" value="OS06G0661900 PROTEIN"/>
    <property type="match status" value="1"/>
</dbReference>
<feature type="compositionally biased region" description="Basic and acidic residues" evidence="6">
    <location>
        <begin position="155"/>
        <end position="164"/>
    </location>
</feature>
<keyword evidence="3" id="KW-0808">Transferase</keyword>
<evidence type="ECO:0000256" key="5">
    <source>
        <dbReference type="ARBA" id="ARBA00023180"/>
    </source>
</evidence>
<evidence type="ECO:0000256" key="4">
    <source>
        <dbReference type="ARBA" id="ARBA00023136"/>
    </source>
</evidence>
<comment type="subcellular location">
    <subcellularLocation>
        <location evidence="1">Membrane</location>
        <topology evidence="1">Single-pass type II membrane protein</topology>
    </subcellularLocation>
</comment>
<sequence length="560" mass="61532">MAARTWTATWRKTLGWEEGGAGKRASIARGLWCYCALLSAALLMIYAVCRSTREAGRWVSSRSRQFTEHPFIASSADRADFPRSAGDFTGPETYAGAALTGHAEAGGTKEPFNQTEALQGTEEWSGRELDCKDTPCTLPLPKQDGEGGDLIDAGKQSKREEQRFAKSPSAIGKTGGEKRKRNGAETGASQVGHSLPELKGSAVKIQQINGLKTRDPKMAHSFEHRSQSVNSEAGAHENDDQATRSSRPGTSADVPSKTVGTNVELHENDGRKTGASHLGPPRVAFMFISRGVIPTDRIWDRFFSGAASEDLYSVYIHCHQGPGFKYNASTTAARAFYARALPDSGPVERFHISLLDAALHDAANQWFVLLSDSCVSLRSFAYTYDYLLAGNKSFVDARWTKNEWNWKKAMLPDIPRADFKTGSQWSAVTRPHAALLAREQRYYAAFARAGRTSPDEHYPPTVLPLLDPLGFDDRTLTHVDWSVKQKGGSPRSYTPNQIKRELLARIASAAGSPRPIFFPRNPPEPCLVGGRAAPCYLFARKFPKDTVEKLLELLPIEGLD</sequence>
<dbReference type="OrthoDB" id="191334at2759"/>
<feature type="region of interest" description="Disordered" evidence="6">
    <location>
        <begin position="221"/>
        <end position="276"/>
    </location>
</feature>
<gene>
    <name evidence="8" type="ORF">KFL_000030520</name>
</gene>
<dbReference type="STRING" id="105231.A0A1Y1HH62"/>
<keyword evidence="5" id="KW-0325">Glycoprotein</keyword>
<evidence type="ECO:0008006" key="10">
    <source>
        <dbReference type="Google" id="ProtNLM"/>
    </source>
</evidence>
<accession>A0A1Y1HH62</accession>
<keyword evidence="7" id="KW-0812">Transmembrane</keyword>
<name>A0A1Y1HH62_KLENI</name>
<dbReference type="InterPro" id="IPR044174">
    <property type="entry name" value="BC10-like"/>
</dbReference>
<evidence type="ECO:0000256" key="3">
    <source>
        <dbReference type="ARBA" id="ARBA00022679"/>
    </source>
</evidence>
<dbReference type="Proteomes" id="UP000054558">
    <property type="component" value="Unassembled WGS sequence"/>
</dbReference>
<proteinExistence type="predicted"/>
<feature type="transmembrane region" description="Helical" evidence="7">
    <location>
        <begin position="31"/>
        <end position="48"/>
    </location>
</feature>
<dbReference type="EMBL" id="DF236952">
    <property type="protein sequence ID" value="GAQ77775.1"/>
    <property type="molecule type" value="Genomic_DNA"/>
</dbReference>
<keyword evidence="7" id="KW-1133">Transmembrane helix</keyword>
<reference evidence="8 9" key="1">
    <citation type="journal article" date="2014" name="Nat. Commun.">
        <title>Klebsormidium flaccidum genome reveals primary factors for plant terrestrial adaptation.</title>
        <authorList>
            <person name="Hori K."/>
            <person name="Maruyama F."/>
            <person name="Fujisawa T."/>
            <person name="Togashi T."/>
            <person name="Yamamoto N."/>
            <person name="Seo M."/>
            <person name="Sato S."/>
            <person name="Yamada T."/>
            <person name="Mori H."/>
            <person name="Tajima N."/>
            <person name="Moriyama T."/>
            <person name="Ikeuchi M."/>
            <person name="Watanabe M."/>
            <person name="Wada H."/>
            <person name="Kobayashi K."/>
            <person name="Saito M."/>
            <person name="Masuda T."/>
            <person name="Sasaki-Sekimoto Y."/>
            <person name="Mashiguchi K."/>
            <person name="Awai K."/>
            <person name="Shimojima M."/>
            <person name="Masuda S."/>
            <person name="Iwai M."/>
            <person name="Nobusawa T."/>
            <person name="Narise T."/>
            <person name="Kondo S."/>
            <person name="Saito H."/>
            <person name="Sato R."/>
            <person name="Murakawa M."/>
            <person name="Ihara Y."/>
            <person name="Oshima-Yamada Y."/>
            <person name="Ohtaka K."/>
            <person name="Satoh M."/>
            <person name="Sonobe K."/>
            <person name="Ishii M."/>
            <person name="Ohtani R."/>
            <person name="Kanamori-Sato M."/>
            <person name="Honoki R."/>
            <person name="Miyazaki D."/>
            <person name="Mochizuki H."/>
            <person name="Umetsu J."/>
            <person name="Higashi K."/>
            <person name="Shibata D."/>
            <person name="Kamiya Y."/>
            <person name="Sato N."/>
            <person name="Nakamura Y."/>
            <person name="Tabata S."/>
            <person name="Ida S."/>
            <person name="Kurokawa K."/>
            <person name="Ohta H."/>
        </authorList>
    </citation>
    <scope>NUCLEOTIDE SEQUENCE [LARGE SCALE GENOMIC DNA]</scope>
    <source>
        <strain evidence="8 9">NIES-2285</strain>
    </source>
</reference>
<organism evidence="8 9">
    <name type="scientific">Klebsormidium nitens</name>
    <name type="common">Green alga</name>
    <name type="synonym">Ulothrix nitens</name>
    <dbReference type="NCBI Taxonomy" id="105231"/>
    <lineage>
        <taxon>Eukaryota</taxon>
        <taxon>Viridiplantae</taxon>
        <taxon>Streptophyta</taxon>
        <taxon>Klebsormidiophyceae</taxon>
        <taxon>Klebsormidiales</taxon>
        <taxon>Klebsormidiaceae</taxon>
        <taxon>Klebsormidium</taxon>
    </lineage>
</organism>
<dbReference type="PANTHER" id="PTHR31042">
    <property type="entry name" value="CORE-2/I-BRANCHING BETA-1,6-N-ACETYLGLUCOSAMINYLTRANSFERASE FAMILY PROTEIN-RELATED"/>
    <property type="match status" value="1"/>
</dbReference>
<evidence type="ECO:0000256" key="2">
    <source>
        <dbReference type="ARBA" id="ARBA00022676"/>
    </source>
</evidence>
<dbReference type="GO" id="GO:0016020">
    <property type="term" value="C:membrane"/>
    <property type="evidence" value="ECO:0007669"/>
    <property type="project" value="UniProtKB-SubCell"/>
</dbReference>